<dbReference type="AlphaFoldDB" id="A0A374N8D1"/>
<dbReference type="Proteomes" id="UP000262524">
    <property type="component" value="Unassembled WGS sequence"/>
</dbReference>
<gene>
    <name evidence="1" type="ORF">DXD91_13905</name>
</gene>
<sequence length="176" mass="19760">MQNNIIYDNEKNIYIFGMICDTKNEEDVTYLKVRPFLMDGPNDMRTIRCTFDAKKAASKLTRGDVCIVKVCEDVGNPAKSDAIKFYSPYDTSLYASLYIISGESIKYISIGKPVSQALCPNGSLCLSIDENNRKKNILFTPSKRQVALSNILVALEENRILAVFHKGKDGMQINVM</sequence>
<evidence type="ECO:0000313" key="2">
    <source>
        <dbReference type="Proteomes" id="UP000262524"/>
    </source>
</evidence>
<name>A0A374N8D1_9FIRM</name>
<organism evidence="1 2">
    <name type="scientific">Anaerobutyricum hallii</name>
    <dbReference type="NCBI Taxonomy" id="39488"/>
    <lineage>
        <taxon>Bacteria</taxon>
        <taxon>Bacillati</taxon>
        <taxon>Bacillota</taxon>
        <taxon>Clostridia</taxon>
        <taxon>Lachnospirales</taxon>
        <taxon>Lachnospiraceae</taxon>
        <taxon>Anaerobutyricum</taxon>
    </lineage>
</organism>
<evidence type="ECO:0000313" key="1">
    <source>
        <dbReference type="EMBL" id="RGI79944.1"/>
    </source>
</evidence>
<comment type="caution">
    <text evidence="1">The sequence shown here is derived from an EMBL/GenBank/DDBJ whole genome shotgun (WGS) entry which is preliminary data.</text>
</comment>
<accession>A0A374N8D1</accession>
<dbReference type="EMBL" id="QSOE01000140">
    <property type="protein sequence ID" value="RGI79944.1"/>
    <property type="molecule type" value="Genomic_DNA"/>
</dbReference>
<proteinExistence type="predicted"/>
<protein>
    <submittedName>
        <fullName evidence="1">Uncharacterized protein</fullName>
    </submittedName>
</protein>
<dbReference type="RefSeq" id="WP_117983555.1">
    <property type="nucleotide sequence ID" value="NZ_QSOE01000140.1"/>
</dbReference>
<reference evidence="1 2" key="1">
    <citation type="submission" date="2018-08" db="EMBL/GenBank/DDBJ databases">
        <title>A genome reference for cultivated species of the human gut microbiota.</title>
        <authorList>
            <person name="Zou Y."/>
            <person name="Xue W."/>
            <person name="Luo G."/>
        </authorList>
    </citation>
    <scope>NUCLEOTIDE SEQUENCE [LARGE SCALE GENOMIC DNA]</scope>
    <source>
        <strain evidence="1 2">TM10-1AC</strain>
    </source>
</reference>